<feature type="transmembrane region" description="Helical" evidence="1">
    <location>
        <begin position="135"/>
        <end position="158"/>
    </location>
</feature>
<name>A0ABV7VG02_9PROT</name>
<feature type="transmembrane region" description="Helical" evidence="1">
    <location>
        <begin position="70"/>
        <end position="89"/>
    </location>
</feature>
<gene>
    <name evidence="2" type="ORF">ACFOOQ_09355</name>
</gene>
<keyword evidence="3" id="KW-1185">Reference proteome</keyword>
<keyword evidence="1" id="KW-0472">Membrane</keyword>
<accession>A0ABV7VG02</accession>
<keyword evidence="1" id="KW-0812">Transmembrane</keyword>
<protein>
    <submittedName>
        <fullName evidence="2">Uncharacterized protein</fullName>
    </submittedName>
</protein>
<evidence type="ECO:0000313" key="3">
    <source>
        <dbReference type="Proteomes" id="UP001595711"/>
    </source>
</evidence>
<evidence type="ECO:0000256" key="1">
    <source>
        <dbReference type="SAM" id="Phobius"/>
    </source>
</evidence>
<comment type="caution">
    <text evidence="2">The sequence shown here is derived from an EMBL/GenBank/DDBJ whole genome shotgun (WGS) entry which is preliminary data.</text>
</comment>
<dbReference type="Proteomes" id="UP001595711">
    <property type="component" value="Unassembled WGS sequence"/>
</dbReference>
<keyword evidence="1" id="KW-1133">Transmembrane helix</keyword>
<dbReference type="RefSeq" id="WP_379724896.1">
    <property type="nucleotide sequence ID" value="NZ_JBHRYJ010000001.1"/>
</dbReference>
<organism evidence="2 3">
    <name type="scientific">Ferrovibrio xuzhouensis</name>
    <dbReference type="NCBI Taxonomy" id="1576914"/>
    <lineage>
        <taxon>Bacteria</taxon>
        <taxon>Pseudomonadati</taxon>
        <taxon>Pseudomonadota</taxon>
        <taxon>Alphaproteobacteria</taxon>
        <taxon>Rhodospirillales</taxon>
        <taxon>Rhodospirillaceae</taxon>
        <taxon>Ferrovibrio</taxon>
    </lineage>
</organism>
<proteinExistence type="predicted"/>
<feature type="transmembrane region" description="Helical" evidence="1">
    <location>
        <begin position="43"/>
        <end position="63"/>
    </location>
</feature>
<dbReference type="EMBL" id="JBHRYJ010000001">
    <property type="protein sequence ID" value="MFC3675747.1"/>
    <property type="molecule type" value="Genomic_DNA"/>
</dbReference>
<reference evidence="3" key="1">
    <citation type="journal article" date="2019" name="Int. J. Syst. Evol. Microbiol.">
        <title>The Global Catalogue of Microorganisms (GCM) 10K type strain sequencing project: providing services to taxonomists for standard genome sequencing and annotation.</title>
        <authorList>
            <consortium name="The Broad Institute Genomics Platform"/>
            <consortium name="The Broad Institute Genome Sequencing Center for Infectious Disease"/>
            <person name="Wu L."/>
            <person name="Ma J."/>
        </authorList>
    </citation>
    <scope>NUCLEOTIDE SEQUENCE [LARGE SCALE GENOMIC DNA]</scope>
    <source>
        <strain evidence="3">KCTC 42182</strain>
    </source>
</reference>
<evidence type="ECO:0000313" key="2">
    <source>
        <dbReference type="EMBL" id="MFC3675747.1"/>
    </source>
</evidence>
<sequence length="162" mass="17223">MASLATALHLDAVLHPGRHHAGSRSRAGYRVSGRHFDKLPGSAYLLITGGYAVMMLSFAILFVTGLESGLSVLTGMLIMAMCFGIPRIVTLIGSRHHHDPFGRLAEWRVPRRTAMRDFLDGEMDTASGPLSGWSALIHVGMLPVGLACAAIGIGIVFASMPG</sequence>